<reference evidence="3" key="2">
    <citation type="submission" date="2016-10" db="EMBL/GenBank/DDBJ databases">
        <authorList>
            <person name="de Groot N.N."/>
        </authorList>
    </citation>
    <scope>NUCLEOTIDE SEQUENCE [LARGE SCALE GENOMIC DNA]</scope>
    <source>
        <strain evidence="3">DSM 17908</strain>
    </source>
</reference>
<dbReference type="Proteomes" id="UP000198919">
    <property type="component" value="Unassembled WGS sequence"/>
</dbReference>
<dbReference type="Gene3D" id="2.60.40.1090">
    <property type="entry name" value="Fimbrial-type adhesion domain"/>
    <property type="match status" value="1"/>
</dbReference>
<dbReference type="InterPro" id="IPR000259">
    <property type="entry name" value="Adhesion_dom_fimbrial"/>
</dbReference>
<evidence type="ECO:0000259" key="1">
    <source>
        <dbReference type="Pfam" id="PF00419"/>
    </source>
</evidence>
<dbReference type="PANTHER" id="PTHR33420:SF9">
    <property type="entry name" value="MINOR FIMBRIAL SUBUNIT"/>
    <property type="match status" value="1"/>
</dbReference>
<dbReference type="GO" id="GO:0043709">
    <property type="term" value="P:cell adhesion involved in single-species biofilm formation"/>
    <property type="evidence" value="ECO:0007669"/>
    <property type="project" value="TreeGrafter"/>
</dbReference>
<dbReference type="STRING" id="351675.SAMN05421680_12143"/>
<accession>A0A1I3VL70</accession>
<dbReference type="SUPFAM" id="SSF49401">
    <property type="entry name" value="Bacterial adhesins"/>
    <property type="match status" value="1"/>
</dbReference>
<evidence type="ECO:0000313" key="2">
    <source>
        <dbReference type="EMBL" id="PHM37420.1"/>
    </source>
</evidence>
<dbReference type="InterPro" id="IPR036937">
    <property type="entry name" value="Adhesion_dom_fimbrial_sf"/>
</dbReference>
<sequence length="192" mass="21149">MNSLSIKLSEYTLKSLILSALFLLGVSGQQSAYAQDNLRQNVRITMTVLASSCVIKPEDKAMEVDFGNINSRDLYLHHRTQGQQFRLHLEECDSKVAQKVKIKFSGQESKEQPGLLAFNYGSSASGAAIGMEKLDGTPLPVNKIAQFALASTNNDHVIPFQAYIKADPNALMRNKIGVGEFNAMATFELSYE</sequence>
<dbReference type="EMBL" id="FORG01000021">
    <property type="protein sequence ID" value="SFJ95733.1"/>
    <property type="molecule type" value="Genomic_DNA"/>
</dbReference>
<dbReference type="Proteomes" id="UP000224607">
    <property type="component" value="Unassembled WGS sequence"/>
</dbReference>
<dbReference type="GO" id="GO:0009289">
    <property type="term" value="C:pilus"/>
    <property type="evidence" value="ECO:0007669"/>
    <property type="project" value="InterPro"/>
</dbReference>
<dbReference type="InterPro" id="IPR050263">
    <property type="entry name" value="Bact_Fimbrial_Adh_Pro"/>
</dbReference>
<dbReference type="EMBL" id="NITY01000021">
    <property type="protein sequence ID" value="PHM37420.1"/>
    <property type="molecule type" value="Genomic_DNA"/>
</dbReference>
<feature type="domain" description="Fimbrial-type adhesion" evidence="1">
    <location>
        <begin position="44"/>
        <end position="191"/>
    </location>
</feature>
<gene>
    <name evidence="3" type="ORF">SAMN05421680_12143</name>
    <name evidence="2" type="ORF">Xmau_03898</name>
</gene>
<proteinExistence type="predicted"/>
<protein>
    <submittedName>
        <fullName evidence="2">Fimbrial adaptor, MrxG</fullName>
    </submittedName>
    <submittedName>
        <fullName evidence="3">Pilin (Type 1 fimbria component protein)</fullName>
    </submittedName>
</protein>
<dbReference type="PANTHER" id="PTHR33420">
    <property type="entry name" value="FIMBRIAL SUBUNIT ELFA-RELATED"/>
    <property type="match status" value="1"/>
</dbReference>
<reference evidence="4" key="1">
    <citation type="submission" date="2016-10" db="EMBL/GenBank/DDBJ databases">
        <authorList>
            <person name="Varghese N."/>
            <person name="Submissions S."/>
        </authorList>
    </citation>
    <scope>NUCLEOTIDE SEQUENCE [LARGE SCALE GENOMIC DNA]</scope>
    <source>
        <strain evidence="4">DSM 17908</strain>
    </source>
</reference>
<evidence type="ECO:0000313" key="3">
    <source>
        <dbReference type="EMBL" id="SFJ95733.1"/>
    </source>
</evidence>
<dbReference type="InterPro" id="IPR008966">
    <property type="entry name" value="Adhesion_dom_sf"/>
</dbReference>
<dbReference type="RefSeq" id="WP_092513077.1">
    <property type="nucleotide sequence ID" value="NZ_CAWNQB010000014.1"/>
</dbReference>
<dbReference type="Pfam" id="PF00419">
    <property type="entry name" value="Fimbrial"/>
    <property type="match status" value="1"/>
</dbReference>
<name>A0A1I3VL70_9GAMM</name>
<evidence type="ECO:0000313" key="5">
    <source>
        <dbReference type="Proteomes" id="UP000224607"/>
    </source>
</evidence>
<organism evidence="3 4">
    <name type="scientific">Xenorhabdus mauleonii</name>
    <dbReference type="NCBI Taxonomy" id="351675"/>
    <lineage>
        <taxon>Bacteria</taxon>
        <taxon>Pseudomonadati</taxon>
        <taxon>Pseudomonadota</taxon>
        <taxon>Gammaproteobacteria</taxon>
        <taxon>Enterobacterales</taxon>
        <taxon>Morganellaceae</taxon>
        <taxon>Xenorhabdus</taxon>
    </lineage>
</organism>
<keyword evidence="5" id="KW-1185">Reference proteome</keyword>
<dbReference type="AlphaFoldDB" id="A0A1I3VL70"/>
<reference evidence="2 5" key="3">
    <citation type="journal article" date="2017" name="Nat. Microbiol.">
        <title>Natural product diversity associated with the nematode symbionts Photorhabdus and Xenorhabdus.</title>
        <authorList>
            <person name="Tobias N.J."/>
            <person name="Wolff H."/>
            <person name="Djahanschiri B."/>
            <person name="Grundmann F."/>
            <person name="Kronenwerth M."/>
            <person name="Shi Y.M."/>
            <person name="Simonyi S."/>
            <person name="Grun P."/>
            <person name="Shapiro-Ilan D."/>
            <person name="Pidot S.J."/>
            <person name="Stinear T.P."/>
            <person name="Ebersberger I."/>
            <person name="Bode H.B."/>
        </authorList>
    </citation>
    <scope>NUCLEOTIDE SEQUENCE [LARGE SCALE GENOMIC DNA]</scope>
    <source>
        <strain evidence="2 5">DSM 17908</strain>
    </source>
</reference>
<dbReference type="OrthoDB" id="6462343at2"/>
<evidence type="ECO:0000313" key="4">
    <source>
        <dbReference type="Proteomes" id="UP000198919"/>
    </source>
</evidence>